<protein>
    <submittedName>
        <fullName evidence="4">Uncharacterized protein</fullName>
    </submittedName>
</protein>
<dbReference type="AlphaFoldDB" id="A0A8S3DWB7"/>
<dbReference type="Proteomes" id="UP000676336">
    <property type="component" value="Unassembled WGS sequence"/>
</dbReference>
<dbReference type="EMBL" id="CAJOBI010132445">
    <property type="protein sequence ID" value="CAF4731103.1"/>
    <property type="molecule type" value="Genomic_DNA"/>
</dbReference>
<evidence type="ECO:0000313" key="2">
    <source>
        <dbReference type="EMBL" id="CAF4101041.1"/>
    </source>
</evidence>
<evidence type="ECO:0000313" key="3">
    <source>
        <dbReference type="EMBL" id="CAF4731103.1"/>
    </source>
</evidence>
<comment type="caution">
    <text evidence="4">The sequence shown here is derived from an EMBL/GenBank/DDBJ whole genome shotgun (WGS) entry which is preliminary data.</text>
</comment>
<dbReference type="EMBL" id="CAJOBJ010008019">
    <property type="protein sequence ID" value="CAF4101041.1"/>
    <property type="molecule type" value="Genomic_DNA"/>
</dbReference>
<evidence type="ECO:0000256" key="1">
    <source>
        <dbReference type="SAM" id="MobiDB-lite"/>
    </source>
</evidence>
<organism evidence="4 5">
    <name type="scientific">Rotaria magnacalcarata</name>
    <dbReference type="NCBI Taxonomy" id="392030"/>
    <lineage>
        <taxon>Eukaryota</taxon>
        <taxon>Metazoa</taxon>
        <taxon>Spiralia</taxon>
        <taxon>Gnathifera</taxon>
        <taxon>Rotifera</taxon>
        <taxon>Eurotatoria</taxon>
        <taxon>Bdelloidea</taxon>
        <taxon>Philodinida</taxon>
        <taxon>Philodinidae</taxon>
        <taxon>Rotaria</taxon>
    </lineage>
</organism>
<gene>
    <name evidence="2" type="ORF">GIL414_LOCUS17101</name>
    <name evidence="4" type="ORF">GIL414_LOCUS57567</name>
    <name evidence="3" type="ORF">SMN809_LOCUS44270</name>
</gene>
<sequence>MSTPEERRQRIIANGELRLARLREINRSETSVEPPPLLPVSSEAPEQLLKRPNGQLNTPIISPANKDQPQRASLFSM</sequence>
<feature type="compositionally biased region" description="Polar residues" evidence="1">
    <location>
        <begin position="54"/>
        <end position="77"/>
    </location>
</feature>
<accession>A0A8S3DWB7</accession>
<evidence type="ECO:0000313" key="5">
    <source>
        <dbReference type="Proteomes" id="UP000681720"/>
    </source>
</evidence>
<proteinExistence type="predicted"/>
<evidence type="ECO:0000313" key="4">
    <source>
        <dbReference type="EMBL" id="CAF5006338.1"/>
    </source>
</evidence>
<feature type="non-terminal residue" evidence="4">
    <location>
        <position position="77"/>
    </location>
</feature>
<reference evidence="4" key="1">
    <citation type="submission" date="2021-02" db="EMBL/GenBank/DDBJ databases">
        <authorList>
            <person name="Nowell W R."/>
        </authorList>
    </citation>
    <scope>NUCLEOTIDE SEQUENCE</scope>
</reference>
<feature type="region of interest" description="Disordered" evidence="1">
    <location>
        <begin position="51"/>
        <end position="77"/>
    </location>
</feature>
<dbReference type="Proteomes" id="UP000681720">
    <property type="component" value="Unassembled WGS sequence"/>
</dbReference>
<dbReference type="EMBL" id="CAJOBJ010209316">
    <property type="protein sequence ID" value="CAF5006338.1"/>
    <property type="molecule type" value="Genomic_DNA"/>
</dbReference>
<name>A0A8S3DWB7_9BILA</name>